<feature type="domain" description="PARG catalytic Macro" evidence="2">
    <location>
        <begin position="4"/>
        <end position="57"/>
    </location>
</feature>
<dbReference type="PANTHER" id="PTHR12837:SF8">
    <property type="entry name" value="POLY(ADP-RIBOSE) GLYCOHYDROLASE"/>
    <property type="match status" value="1"/>
</dbReference>
<dbReference type="GO" id="GO:0005975">
    <property type="term" value="P:carbohydrate metabolic process"/>
    <property type="evidence" value="ECO:0007669"/>
    <property type="project" value="InterPro"/>
</dbReference>
<feature type="domain" description="PARG catalytic Macro" evidence="2">
    <location>
        <begin position="113"/>
        <end position="206"/>
    </location>
</feature>
<dbReference type="GO" id="GO:0005634">
    <property type="term" value="C:nucleus"/>
    <property type="evidence" value="ECO:0007669"/>
    <property type="project" value="TreeGrafter"/>
</dbReference>
<accession>A0A553QKG2</accession>
<keyword evidence="4" id="KW-1185">Reference proteome</keyword>
<dbReference type="InterPro" id="IPR046372">
    <property type="entry name" value="PARG_cat_C"/>
</dbReference>
<evidence type="ECO:0000259" key="2">
    <source>
        <dbReference type="Pfam" id="PF05028"/>
    </source>
</evidence>
<dbReference type="GO" id="GO:0004649">
    <property type="term" value="F:poly(ADP-ribose) glycohydrolase activity"/>
    <property type="evidence" value="ECO:0007669"/>
    <property type="project" value="InterPro"/>
</dbReference>
<dbReference type="GO" id="GO:0009225">
    <property type="term" value="P:nucleotide-sugar metabolic process"/>
    <property type="evidence" value="ECO:0007669"/>
    <property type="project" value="TreeGrafter"/>
</dbReference>
<dbReference type="STRING" id="623744.A0A553QKG2"/>
<proteinExistence type="predicted"/>
<dbReference type="Proteomes" id="UP000316079">
    <property type="component" value="Unassembled WGS sequence"/>
</dbReference>
<dbReference type="EMBL" id="SRMA01025843">
    <property type="protein sequence ID" value="TRY90482.1"/>
    <property type="molecule type" value="Genomic_DNA"/>
</dbReference>
<evidence type="ECO:0000256" key="1">
    <source>
        <dbReference type="PIRSR" id="PIRSR607724-1"/>
    </source>
</evidence>
<evidence type="ECO:0000313" key="4">
    <source>
        <dbReference type="Proteomes" id="UP000316079"/>
    </source>
</evidence>
<name>A0A553QKG2_9TELE</name>
<protein>
    <recommendedName>
        <fullName evidence="2">PARG catalytic Macro domain-containing protein</fullName>
    </recommendedName>
</protein>
<evidence type="ECO:0000313" key="3">
    <source>
        <dbReference type="EMBL" id="TRY90482.1"/>
    </source>
</evidence>
<dbReference type="InterPro" id="IPR007724">
    <property type="entry name" value="Poly_GlycHdrlase"/>
</dbReference>
<dbReference type="AlphaFoldDB" id="A0A553QKG2"/>
<comment type="caution">
    <text evidence="3">The sequence shown here is derived from an EMBL/GenBank/DDBJ whole genome shotgun (WGS) entry which is preliminary data.</text>
</comment>
<dbReference type="GO" id="GO:0005737">
    <property type="term" value="C:cytoplasm"/>
    <property type="evidence" value="ECO:0007669"/>
    <property type="project" value="TreeGrafter"/>
</dbReference>
<feature type="active site" evidence="1">
    <location>
        <position position="7"/>
    </location>
</feature>
<organism evidence="3 4">
    <name type="scientific">Danionella cerebrum</name>
    <dbReference type="NCBI Taxonomy" id="2873325"/>
    <lineage>
        <taxon>Eukaryota</taxon>
        <taxon>Metazoa</taxon>
        <taxon>Chordata</taxon>
        <taxon>Craniata</taxon>
        <taxon>Vertebrata</taxon>
        <taxon>Euteleostomi</taxon>
        <taxon>Actinopterygii</taxon>
        <taxon>Neopterygii</taxon>
        <taxon>Teleostei</taxon>
        <taxon>Ostariophysi</taxon>
        <taxon>Cypriniformes</taxon>
        <taxon>Danionidae</taxon>
        <taxon>Danioninae</taxon>
        <taxon>Danionella</taxon>
    </lineage>
</organism>
<feature type="active site" evidence="1">
    <location>
        <position position="25"/>
    </location>
</feature>
<dbReference type="GO" id="GO:0006282">
    <property type="term" value="P:regulation of DNA repair"/>
    <property type="evidence" value="ECO:0007669"/>
    <property type="project" value="InterPro"/>
</dbReference>
<reference evidence="3 4" key="1">
    <citation type="journal article" date="2019" name="Sci. Data">
        <title>Hybrid genome assembly and annotation of Danionella translucida.</title>
        <authorList>
            <person name="Kadobianskyi M."/>
            <person name="Schulze L."/>
            <person name="Schuelke M."/>
            <person name="Judkewitz B."/>
        </authorList>
    </citation>
    <scope>NUCLEOTIDE SEQUENCE [LARGE SCALE GENOMIC DNA]</scope>
    <source>
        <strain evidence="3 4">Bolton</strain>
    </source>
</reference>
<dbReference type="Pfam" id="PF05028">
    <property type="entry name" value="PARG_cat_C"/>
    <property type="match status" value="2"/>
</dbReference>
<feature type="active site" evidence="1">
    <location>
        <position position="26"/>
    </location>
</feature>
<gene>
    <name evidence="3" type="ORF">DNTS_026919</name>
</gene>
<dbReference type="OrthoDB" id="1937899at2759"/>
<sequence>MPVFQVDFANSLVGGGVLKSGSVQEEIQFLMSPELIVARLFTERLGDNECLRITGISGRNAPVLAQDTVTTFPGRDLSTIKQNGTCGKVLLRRLLEMKIVDGSPDAKHVSMCISRDDWKRRYRQIVTLDAVDYKRSPREQYTKGSITRELNKAYVGFSGNPKTAVATGNWGCGAFKGDAKLKALIQLMAAAVCERDLAFFTFRNQEQVSDVKRMHQLLNSKRVSVGESF</sequence>
<dbReference type="GO" id="GO:1990966">
    <property type="term" value="P:ATP generation from poly-ADP-D-ribose"/>
    <property type="evidence" value="ECO:0007669"/>
    <property type="project" value="TreeGrafter"/>
</dbReference>
<dbReference type="PANTHER" id="PTHR12837">
    <property type="entry name" value="POLY ADP-RIBOSE GLYCOHYDROLASE"/>
    <property type="match status" value="1"/>
</dbReference>